<sequence length="157" mass="16950">MSTSNAAPDYVRELRSLIGPRPVNFVGAAGLIQNAVGEVLLLRRVGAERWGLCTGISELGETLEETLRRELLEEVGLTLHTAELCTMLSPAGLSTIANGDQFYSYTAVFRVTGWSGTPTPDGQEIAEARFFAPDGWPPLTRLGSVARTLLDSAAWSR</sequence>
<dbReference type="Proteomes" id="UP001458946">
    <property type="component" value="Unassembled WGS sequence"/>
</dbReference>
<proteinExistence type="predicted"/>
<evidence type="ECO:0000313" key="5">
    <source>
        <dbReference type="Proteomes" id="UP001458946"/>
    </source>
</evidence>
<dbReference type="InterPro" id="IPR000086">
    <property type="entry name" value="NUDIX_hydrolase_dom"/>
</dbReference>
<name>A0ABP9V799_9DEIO</name>
<dbReference type="PANTHER" id="PTHR43046">
    <property type="entry name" value="GDP-MANNOSE MANNOSYL HYDROLASE"/>
    <property type="match status" value="1"/>
</dbReference>
<keyword evidence="2" id="KW-0378">Hydrolase</keyword>
<protein>
    <submittedName>
        <fullName evidence="4">NADH pyrophosphatase</fullName>
    </submittedName>
</protein>
<dbReference type="PANTHER" id="PTHR43046:SF2">
    <property type="entry name" value="8-OXO-DGTP DIPHOSPHATASE-RELATED"/>
    <property type="match status" value="1"/>
</dbReference>
<comment type="cofactor">
    <cofactor evidence="1">
        <name>Mg(2+)</name>
        <dbReference type="ChEBI" id="CHEBI:18420"/>
    </cofactor>
</comment>
<dbReference type="InterPro" id="IPR020084">
    <property type="entry name" value="NUDIX_hydrolase_CS"/>
</dbReference>
<dbReference type="PROSITE" id="PS51462">
    <property type="entry name" value="NUDIX"/>
    <property type="match status" value="1"/>
</dbReference>
<dbReference type="InterPro" id="IPR015797">
    <property type="entry name" value="NUDIX_hydrolase-like_dom_sf"/>
</dbReference>
<evidence type="ECO:0000256" key="2">
    <source>
        <dbReference type="ARBA" id="ARBA00022801"/>
    </source>
</evidence>
<reference evidence="4 5" key="1">
    <citation type="submission" date="2024-02" db="EMBL/GenBank/DDBJ databases">
        <title>Deinococcus xinjiangensis NBRC 107630.</title>
        <authorList>
            <person name="Ichikawa N."/>
            <person name="Katano-Makiyama Y."/>
            <person name="Hidaka K."/>
        </authorList>
    </citation>
    <scope>NUCLEOTIDE SEQUENCE [LARGE SCALE GENOMIC DNA]</scope>
    <source>
        <strain evidence="4 5">NBRC 107630</strain>
    </source>
</reference>
<organism evidence="4 5">
    <name type="scientific">Deinococcus xinjiangensis</name>
    <dbReference type="NCBI Taxonomy" id="457454"/>
    <lineage>
        <taxon>Bacteria</taxon>
        <taxon>Thermotogati</taxon>
        <taxon>Deinococcota</taxon>
        <taxon>Deinococci</taxon>
        <taxon>Deinococcales</taxon>
        <taxon>Deinococcaceae</taxon>
        <taxon>Deinococcus</taxon>
    </lineage>
</organism>
<evidence type="ECO:0000259" key="3">
    <source>
        <dbReference type="PROSITE" id="PS51462"/>
    </source>
</evidence>
<dbReference type="PROSITE" id="PS00893">
    <property type="entry name" value="NUDIX_BOX"/>
    <property type="match status" value="1"/>
</dbReference>
<dbReference type="Pfam" id="PF00293">
    <property type="entry name" value="NUDIX"/>
    <property type="match status" value="1"/>
</dbReference>
<evidence type="ECO:0000313" key="4">
    <source>
        <dbReference type="EMBL" id="GAA5500576.1"/>
    </source>
</evidence>
<keyword evidence="5" id="KW-1185">Reference proteome</keyword>
<dbReference type="SUPFAM" id="SSF55811">
    <property type="entry name" value="Nudix"/>
    <property type="match status" value="1"/>
</dbReference>
<dbReference type="Gene3D" id="3.90.79.10">
    <property type="entry name" value="Nucleoside Triphosphate Pyrophosphohydrolase"/>
    <property type="match status" value="1"/>
</dbReference>
<dbReference type="RefSeq" id="WP_353540558.1">
    <property type="nucleotide sequence ID" value="NZ_BAABRN010000002.1"/>
</dbReference>
<accession>A0ABP9V799</accession>
<gene>
    <name evidence="4" type="primary">nudC_1</name>
    <name evidence="4" type="ORF">Dxin01_00297</name>
</gene>
<dbReference type="EMBL" id="BAABRN010000002">
    <property type="protein sequence ID" value="GAA5500576.1"/>
    <property type="molecule type" value="Genomic_DNA"/>
</dbReference>
<feature type="domain" description="Nudix hydrolase" evidence="3">
    <location>
        <begin position="23"/>
        <end position="153"/>
    </location>
</feature>
<comment type="caution">
    <text evidence="4">The sequence shown here is derived from an EMBL/GenBank/DDBJ whole genome shotgun (WGS) entry which is preliminary data.</text>
</comment>
<evidence type="ECO:0000256" key="1">
    <source>
        <dbReference type="ARBA" id="ARBA00001946"/>
    </source>
</evidence>